<feature type="compositionally biased region" description="Polar residues" evidence="3">
    <location>
        <begin position="735"/>
        <end position="745"/>
    </location>
</feature>
<dbReference type="SUPFAM" id="SSF48264">
    <property type="entry name" value="Cytochrome P450"/>
    <property type="match status" value="1"/>
</dbReference>
<feature type="compositionally biased region" description="Basic residues" evidence="3">
    <location>
        <begin position="1379"/>
        <end position="1398"/>
    </location>
</feature>
<dbReference type="InterPro" id="IPR039261">
    <property type="entry name" value="FNR_nucleotide-bd"/>
</dbReference>
<dbReference type="Pfam" id="PF00067">
    <property type="entry name" value="p450"/>
    <property type="match status" value="1"/>
</dbReference>
<dbReference type="SUPFAM" id="SSF52540">
    <property type="entry name" value="P-loop containing nucleoside triphosphate hydrolases"/>
    <property type="match status" value="1"/>
</dbReference>
<comment type="caution">
    <text evidence="6">The sequence shown here is derived from an EMBL/GenBank/DDBJ whole genome shotgun (WGS) entry which is preliminary data.</text>
</comment>
<dbReference type="PANTHER" id="PTHR19384">
    <property type="entry name" value="NITRIC OXIDE SYNTHASE-RELATED"/>
    <property type="match status" value="1"/>
</dbReference>
<dbReference type="GO" id="GO:0003924">
    <property type="term" value="F:GTPase activity"/>
    <property type="evidence" value="ECO:0007669"/>
    <property type="project" value="InterPro"/>
</dbReference>
<name>A0A7J6NGM6_PEROL</name>
<dbReference type="Gene3D" id="3.40.50.300">
    <property type="entry name" value="P-loop containing nucleotide triphosphate hydrolases"/>
    <property type="match status" value="1"/>
</dbReference>
<evidence type="ECO:0000256" key="2">
    <source>
        <dbReference type="ARBA" id="ARBA00023797"/>
    </source>
</evidence>
<dbReference type="SUPFAM" id="SSF52343">
    <property type="entry name" value="Ferredoxin reductase-like, C-terminal NADP-linked domain"/>
    <property type="match status" value="1"/>
</dbReference>
<dbReference type="GO" id="GO:0016705">
    <property type="term" value="F:oxidoreductase activity, acting on paired donors, with incorporation or reduction of molecular oxygen"/>
    <property type="evidence" value="ECO:0007669"/>
    <property type="project" value="InterPro"/>
</dbReference>
<dbReference type="GO" id="GO:0050660">
    <property type="term" value="F:flavin adenine dinucleotide binding"/>
    <property type="evidence" value="ECO:0007669"/>
    <property type="project" value="TreeGrafter"/>
</dbReference>
<dbReference type="Gene3D" id="3.40.50.360">
    <property type="match status" value="1"/>
</dbReference>
<dbReference type="SMART" id="SM00173">
    <property type="entry name" value="RAS"/>
    <property type="match status" value="1"/>
</dbReference>
<dbReference type="PANTHER" id="PTHR19384:SF17">
    <property type="entry name" value="NADPH--CYTOCHROME P450 REDUCTASE"/>
    <property type="match status" value="1"/>
</dbReference>
<dbReference type="SMART" id="SM00175">
    <property type="entry name" value="RAB"/>
    <property type="match status" value="1"/>
</dbReference>
<dbReference type="GO" id="GO:0005525">
    <property type="term" value="F:GTP binding"/>
    <property type="evidence" value="ECO:0007669"/>
    <property type="project" value="InterPro"/>
</dbReference>
<dbReference type="InterPro" id="IPR008254">
    <property type="entry name" value="Flavodoxin/NO_synth"/>
</dbReference>
<dbReference type="InterPro" id="IPR001433">
    <property type="entry name" value="OxRdtase_FAD/NAD-bd"/>
</dbReference>
<feature type="region of interest" description="Disordered" evidence="3">
    <location>
        <begin position="1376"/>
        <end position="1410"/>
    </location>
</feature>
<dbReference type="GO" id="GO:0020037">
    <property type="term" value="F:heme binding"/>
    <property type="evidence" value="ECO:0007669"/>
    <property type="project" value="InterPro"/>
</dbReference>
<evidence type="ECO:0000256" key="3">
    <source>
        <dbReference type="SAM" id="MobiDB-lite"/>
    </source>
</evidence>
<organism evidence="6 7">
    <name type="scientific">Perkinsus olseni</name>
    <name type="common">Perkinsus atlanticus</name>
    <dbReference type="NCBI Taxonomy" id="32597"/>
    <lineage>
        <taxon>Eukaryota</taxon>
        <taxon>Sar</taxon>
        <taxon>Alveolata</taxon>
        <taxon>Perkinsozoa</taxon>
        <taxon>Perkinsea</taxon>
        <taxon>Perkinsida</taxon>
        <taxon>Perkinsidae</taxon>
        <taxon>Perkinsus</taxon>
    </lineage>
</organism>
<dbReference type="InterPro" id="IPR001128">
    <property type="entry name" value="Cyt_P450"/>
</dbReference>
<evidence type="ECO:0000256" key="1">
    <source>
        <dbReference type="ARBA" id="ARBA00022630"/>
    </source>
</evidence>
<dbReference type="Gene3D" id="3.40.50.80">
    <property type="entry name" value="Nucleotide-binding domain of ferredoxin-NADP reductase (FNR) module"/>
    <property type="match status" value="1"/>
</dbReference>
<dbReference type="InterPro" id="IPR001094">
    <property type="entry name" value="Flavdoxin-like"/>
</dbReference>
<feature type="region of interest" description="Disordered" evidence="3">
    <location>
        <begin position="727"/>
        <end position="751"/>
    </location>
</feature>
<dbReference type="GO" id="GO:0003958">
    <property type="term" value="F:NADPH-hemoprotein reductase activity"/>
    <property type="evidence" value="ECO:0007669"/>
    <property type="project" value="UniProtKB-EC"/>
</dbReference>
<evidence type="ECO:0000313" key="6">
    <source>
        <dbReference type="EMBL" id="KAF4683013.1"/>
    </source>
</evidence>
<dbReference type="CDD" id="cd00154">
    <property type="entry name" value="Rab"/>
    <property type="match status" value="1"/>
</dbReference>
<dbReference type="GO" id="GO:0005506">
    <property type="term" value="F:iron ion binding"/>
    <property type="evidence" value="ECO:0007669"/>
    <property type="project" value="InterPro"/>
</dbReference>
<dbReference type="GO" id="GO:0010181">
    <property type="term" value="F:FMN binding"/>
    <property type="evidence" value="ECO:0007669"/>
    <property type="project" value="InterPro"/>
</dbReference>
<evidence type="ECO:0000313" key="7">
    <source>
        <dbReference type="Proteomes" id="UP000541610"/>
    </source>
</evidence>
<dbReference type="InterPro" id="IPR017927">
    <property type="entry name" value="FAD-bd_FR_type"/>
</dbReference>
<protein>
    <recommendedName>
        <fullName evidence="2">NADPH--hemoprotein reductase</fullName>
        <ecNumber evidence="2">1.6.2.4</ecNumber>
    </recommendedName>
</protein>
<sequence length="1410" mass="156009">MQSPALLRINPELLSVLRRYAPVTIGGGAALLLSFLLGKLVKSIARTFKPLPFPGPRGSPIAGVAFELDPSSALSRMREWAEEYGKTFAFRVFSTTYVMTKDTETIKQILKDSNKGVFMRQMNTLSLLPKSGIFLTDGDAWKYNRRTVDPIIAEPNVRGMVPIMGQMSRRLVNVVSALADPSGNIHDWEPHKLLQLAALDFTVATHFGKDYNLLSPLDPNGSAERENVHKTFQNFLEGFDFILKHIQLGPFIQNRYPFKLNKDVAKPEDSKELKKGATPECNILDKLIFMGKQDLIWNLVTFTLSGGSSVPSTIEWFLYLMCVHPDAQKKARAEVDVLGKDPTDNDDLDKLRYVEACVLETLRMNNSTPGPLPYVTVAPYVIEGKEVDVGTVVTLMTGEAMKGEDEGGPEFKPEAWFLPGTKDIDRQRSRNHWAFTGSPRKCPGQYLAMKECVVMAATLLRHFDDFHFTVGYDDVGETTYINRIPVNLRLSMKARHLRMYRLGNISFFVGKFFVARYMPKIRKSSTSPSSKCSEDGPKEPVTALDVVDNSDSEWHGVSISKSDTICVSFSATAYIYFGSQTGTAEAFAIQFGEEATEEQIPNKVCDLADFDPAVFSTHRIVVLILATTGEGDATDNAIKFDKYINHKSTPKDALSGVHYCIFGLGDLNYIQFNGMARRSDAAMQRVGAVKMLERGIGDDCQDIEEDFRKWIDTSGVFEKLKKVAKELQAAPSPGPAQSNGSSTMETTKDSGYISVERPNVDRRSIDGDDTLSKAIIKCCKTKVVSVERMGSRAVHIDVEIPEGMKYATADTIEVLPANSQEDVEYFVRTFELSGKLDYWIDFEPIDGNYLDLRSPPSRQMISALARYDPALKEVVGLQKQMHSSGVHLSLAEFFDLFRVDTSSISFVEFARICTKQKLRSYTGANPGTSGLAGICCSILSNALPSKLPSKFMHSCRVTLLDRELGHTNPRLQGQDAYTGVASNYLCGTVKAGDEIRLNIRSSTFKLPDPLPLGPIVMVCTGAGVAPFRAMLSELSTSTRCHLVFGCRTREDILYDTEIAACENICFHLALSREPGVPKRHVQDILRSSDTLRAALRDALNSTETPGLVMVCGQTVMCKEVLATIREVAGNVSIEKLQKDHRIIVEFFGAGIGIFQLTVYMSSKSPRESPHESSSSASFSSTDSESEDSALADLPRFKIVVIGMPSAGKSCLIHRFVKDRFICDDAEQHAVGVTFMRKTVAIPPGVRIMLKVWAISFEEDLLSMIPHVLHGASGAVIVYDQSNEVEGYTSVHEMLDLIHTNEPSIPVAFAGNKADLCRQTADDGAALFTSFDSSTVPLTSMNPILGFYPTSAQTGDGVWDVFLAVAEAAYRKCPTGLKSSMKRRSRSSSHRRQHKRKSFSKAIRSLSKHWH</sequence>
<dbReference type="OrthoDB" id="1688044at2759"/>
<dbReference type="PROSITE" id="PS51384">
    <property type="entry name" value="FAD_FR"/>
    <property type="match status" value="1"/>
</dbReference>
<gene>
    <name evidence="6" type="ORF">FOZ60_009754</name>
</gene>
<keyword evidence="1" id="KW-0285">Flavoprotein</keyword>
<dbReference type="InterPro" id="IPR001806">
    <property type="entry name" value="Small_GTPase"/>
</dbReference>
<dbReference type="GO" id="GO:0005829">
    <property type="term" value="C:cytosol"/>
    <property type="evidence" value="ECO:0007669"/>
    <property type="project" value="TreeGrafter"/>
</dbReference>
<dbReference type="SUPFAM" id="SSF63380">
    <property type="entry name" value="Riboflavin synthase domain-like"/>
    <property type="match status" value="1"/>
</dbReference>
<reference evidence="6 7" key="1">
    <citation type="submission" date="2020-04" db="EMBL/GenBank/DDBJ databases">
        <title>Perkinsus olseni comparative genomics.</title>
        <authorList>
            <person name="Bogema D.R."/>
        </authorList>
    </citation>
    <scope>NUCLEOTIDE SEQUENCE [LARGE SCALE GENOMIC DNA]</scope>
    <source>
        <strain evidence="6">00978-12</strain>
    </source>
</reference>
<evidence type="ECO:0000259" key="5">
    <source>
        <dbReference type="PROSITE" id="PS51384"/>
    </source>
</evidence>
<dbReference type="EMBL" id="JABANP010000393">
    <property type="protein sequence ID" value="KAF4683013.1"/>
    <property type="molecule type" value="Genomic_DNA"/>
</dbReference>
<feature type="domain" description="Flavodoxin-like" evidence="4">
    <location>
        <begin position="573"/>
        <end position="715"/>
    </location>
</feature>
<dbReference type="Pfam" id="PF00071">
    <property type="entry name" value="Ras"/>
    <property type="match status" value="1"/>
</dbReference>
<dbReference type="PRINTS" id="PR00369">
    <property type="entry name" value="FLAVODOXIN"/>
</dbReference>
<accession>A0A7J6NGM6</accession>
<dbReference type="Pfam" id="PF00175">
    <property type="entry name" value="NAD_binding_1"/>
    <property type="match status" value="1"/>
</dbReference>
<dbReference type="SUPFAM" id="SSF52218">
    <property type="entry name" value="Flavoproteins"/>
    <property type="match status" value="1"/>
</dbReference>
<dbReference type="Gene3D" id="1.10.630.10">
    <property type="entry name" value="Cytochrome P450"/>
    <property type="match status" value="1"/>
</dbReference>
<dbReference type="EC" id="1.6.2.4" evidence="2"/>
<dbReference type="Pfam" id="PF00258">
    <property type="entry name" value="Flavodoxin_1"/>
    <property type="match status" value="1"/>
</dbReference>
<dbReference type="InterPro" id="IPR027417">
    <property type="entry name" value="P-loop_NTPase"/>
</dbReference>
<dbReference type="InterPro" id="IPR029039">
    <property type="entry name" value="Flavoprotein-like_sf"/>
</dbReference>
<feature type="domain" description="FAD-binding FR-type" evidence="5">
    <location>
        <begin position="776"/>
        <end position="1007"/>
    </location>
</feature>
<dbReference type="InterPro" id="IPR017938">
    <property type="entry name" value="Riboflavin_synthase-like_b-brl"/>
</dbReference>
<dbReference type="GO" id="GO:0004497">
    <property type="term" value="F:monooxygenase activity"/>
    <property type="evidence" value="ECO:0007669"/>
    <property type="project" value="InterPro"/>
</dbReference>
<dbReference type="Proteomes" id="UP000541610">
    <property type="component" value="Unassembled WGS sequence"/>
</dbReference>
<proteinExistence type="predicted"/>
<dbReference type="PROSITE" id="PS50902">
    <property type="entry name" value="FLAVODOXIN_LIKE"/>
    <property type="match status" value="1"/>
</dbReference>
<dbReference type="PROSITE" id="PS51419">
    <property type="entry name" value="RAB"/>
    <property type="match status" value="1"/>
</dbReference>
<dbReference type="InterPro" id="IPR036396">
    <property type="entry name" value="Cyt_P450_sf"/>
</dbReference>
<evidence type="ECO:0000259" key="4">
    <source>
        <dbReference type="PROSITE" id="PS50902"/>
    </source>
</evidence>